<proteinExistence type="predicted"/>
<keyword evidence="2" id="KW-1185">Reference proteome</keyword>
<dbReference type="AlphaFoldDB" id="A0AAN9QV78"/>
<evidence type="ECO:0000313" key="2">
    <source>
        <dbReference type="Proteomes" id="UP001367508"/>
    </source>
</evidence>
<dbReference type="EMBL" id="JAYMYQ010000003">
    <property type="protein sequence ID" value="KAK7344388.1"/>
    <property type="molecule type" value="Genomic_DNA"/>
</dbReference>
<evidence type="ECO:0008006" key="3">
    <source>
        <dbReference type="Google" id="ProtNLM"/>
    </source>
</evidence>
<accession>A0AAN9QV78</accession>
<protein>
    <recommendedName>
        <fullName evidence="3">Multidrug resistance protein ABC transporter family protein</fullName>
    </recommendedName>
</protein>
<gene>
    <name evidence="1" type="ORF">VNO77_13921</name>
</gene>
<dbReference type="Pfam" id="PF14009">
    <property type="entry name" value="PADRE"/>
    <property type="match status" value="1"/>
</dbReference>
<reference evidence="1 2" key="1">
    <citation type="submission" date="2024-01" db="EMBL/GenBank/DDBJ databases">
        <title>The genomes of 5 underutilized Papilionoideae crops provide insights into root nodulation and disease resistanc.</title>
        <authorList>
            <person name="Jiang F."/>
        </authorList>
    </citation>
    <scope>NUCLEOTIDE SEQUENCE [LARGE SCALE GENOMIC DNA]</scope>
    <source>
        <strain evidence="1">LVBAO_FW01</strain>
        <tissue evidence="1">Leaves</tissue>
    </source>
</reference>
<name>A0AAN9QV78_CANGL</name>
<sequence>MGNQISLRPSDSSGKIVLWDGSVHEFEEPLTVAEVMLEHPEQVVVEFNSAIKQKRPTPLPADKKLDMNKVYLMLPMKRGKPIGLSVEESRRILLMVNSALQSKYLVCSTKFLPWLTRLCQTTTIVEPGVAHRKQEETEKKEERCDFSEFLPELLQGRPEYLNRQVSGKGWKPSLDTIKEKNIDKKLSHWLFLKNF</sequence>
<organism evidence="1 2">
    <name type="scientific">Canavalia gladiata</name>
    <name type="common">Sword bean</name>
    <name type="synonym">Dolichos gladiatus</name>
    <dbReference type="NCBI Taxonomy" id="3824"/>
    <lineage>
        <taxon>Eukaryota</taxon>
        <taxon>Viridiplantae</taxon>
        <taxon>Streptophyta</taxon>
        <taxon>Embryophyta</taxon>
        <taxon>Tracheophyta</taxon>
        <taxon>Spermatophyta</taxon>
        <taxon>Magnoliopsida</taxon>
        <taxon>eudicotyledons</taxon>
        <taxon>Gunneridae</taxon>
        <taxon>Pentapetalae</taxon>
        <taxon>rosids</taxon>
        <taxon>fabids</taxon>
        <taxon>Fabales</taxon>
        <taxon>Fabaceae</taxon>
        <taxon>Papilionoideae</taxon>
        <taxon>50 kb inversion clade</taxon>
        <taxon>NPAAA clade</taxon>
        <taxon>indigoferoid/millettioid clade</taxon>
        <taxon>Phaseoleae</taxon>
        <taxon>Canavalia</taxon>
    </lineage>
</organism>
<dbReference type="Proteomes" id="UP001367508">
    <property type="component" value="Unassembled WGS sequence"/>
</dbReference>
<evidence type="ECO:0000313" key="1">
    <source>
        <dbReference type="EMBL" id="KAK7344388.1"/>
    </source>
</evidence>
<comment type="caution">
    <text evidence="1">The sequence shown here is derived from an EMBL/GenBank/DDBJ whole genome shotgun (WGS) entry which is preliminary data.</text>
</comment>
<dbReference type="PANTHER" id="PTHR33052">
    <property type="entry name" value="DUF4228 DOMAIN PROTEIN-RELATED"/>
    <property type="match status" value="1"/>
</dbReference>
<dbReference type="InterPro" id="IPR025322">
    <property type="entry name" value="PADRE_dom"/>
</dbReference>